<evidence type="ECO:0000259" key="1">
    <source>
        <dbReference type="Pfam" id="PF07498"/>
    </source>
</evidence>
<protein>
    <submittedName>
        <fullName evidence="2">Rho termination factor, N-terminal</fullName>
    </submittedName>
</protein>
<reference evidence="2" key="1">
    <citation type="submission" date="2020-04" db="EMBL/GenBank/DDBJ databases">
        <authorList>
            <person name="Chiriac C."/>
            <person name="Salcher M."/>
            <person name="Ghai R."/>
            <person name="Kavagutti S V."/>
        </authorList>
    </citation>
    <scope>NUCLEOTIDE SEQUENCE</scope>
</reference>
<dbReference type="GO" id="GO:0006353">
    <property type="term" value="P:DNA-templated transcription termination"/>
    <property type="evidence" value="ECO:0007669"/>
    <property type="project" value="InterPro"/>
</dbReference>
<sequence length="118" mass="13515">MTTTTEVVEQFTKKTVPQLKAYAKKHNIDLYGTNTKEEMLEAILPFVPRQDPQEVKTVSENPTEKMALYSERNLHWNGVGALEKGYNIVTKEESVKWLTHKAVREASPKEVAKHYGKI</sequence>
<proteinExistence type="predicted"/>
<feature type="domain" description="Rho termination factor-like N-terminal" evidence="1">
    <location>
        <begin position="12"/>
        <end position="44"/>
    </location>
</feature>
<name>A0A6J5NFD7_9CAUD</name>
<dbReference type="Pfam" id="PF07498">
    <property type="entry name" value="Rho_N"/>
    <property type="match status" value="1"/>
</dbReference>
<accession>A0A6J5NFD7</accession>
<dbReference type="InterPro" id="IPR011112">
    <property type="entry name" value="Rho-like_N"/>
</dbReference>
<organism evidence="2">
    <name type="scientific">uncultured Caudovirales phage</name>
    <dbReference type="NCBI Taxonomy" id="2100421"/>
    <lineage>
        <taxon>Viruses</taxon>
        <taxon>Duplodnaviria</taxon>
        <taxon>Heunggongvirae</taxon>
        <taxon>Uroviricota</taxon>
        <taxon>Caudoviricetes</taxon>
        <taxon>Peduoviridae</taxon>
        <taxon>Maltschvirus</taxon>
        <taxon>Maltschvirus maltsch</taxon>
    </lineage>
</organism>
<gene>
    <name evidence="2" type="ORF">UFOVP694_36</name>
</gene>
<evidence type="ECO:0000313" key="2">
    <source>
        <dbReference type="EMBL" id="CAB4157633.1"/>
    </source>
</evidence>
<dbReference type="EMBL" id="LR796651">
    <property type="protein sequence ID" value="CAB4157633.1"/>
    <property type="molecule type" value="Genomic_DNA"/>
</dbReference>